<name>A0A1G2HH37_9BACT</name>
<sequence length="287" mass="32767">MKEGLPLKLEKLEEYDNLLREHDALLRKLRRLHRSVKAMAKDSEMMEKILEVDLKTNEAHVKLRSVARELGMTESDTLADILRLQNSLEEYGLPEFSILNSDDIVVGSVFKEERCAEYNIDDFTGKPREIISKKNALETKLGLKKYMGWIGFSGGYPSAIDEDEVLIIFSVSTKIIEGYDVIGADDPIDMDVRVRRARALAKEVGGRFFEGEDFGYHSGPASITGVVIKKSNLVRVASIIRSEPGKYRLGEEFYSNDEAELVKKRKKQQDEEREELKNTMVYSDYED</sequence>
<organism evidence="3 4">
    <name type="scientific">Candidatus Spechtbacteria bacterium RIFCSPLOWO2_02_FULL_38_8</name>
    <dbReference type="NCBI Taxonomy" id="1802164"/>
    <lineage>
        <taxon>Bacteria</taxon>
        <taxon>Candidatus Spechtiibacteriota</taxon>
    </lineage>
</organism>
<proteinExistence type="predicted"/>
<dbReference type="STRING" id="1802164.A3H51_01830"/>
<protein>
    <submittedName>
        <fullName evidence="3">Uncharacterized protein</fullName>
    </submittedName>
</protein>
<feature type="coiled-coil region" evidence="1">
    <location>
        <begin position="8"/>
        <end position="35"/>
    </location>
</feature>
<accession>A0A1G2HH37</accession>
<reference evidence="3 4" key="1">
    <citation type="journal article" date="2016" name="Nat. Commun.">
        <title>Thousands of microbial genomes shed light on interconnected biogeochemical processes in an aquifer system.</title>
        <authorList>
            <person name="Anantharaman K."/>
            <person name="Brown C.T."/>
            <person name="Hug L.A."/>
            <person name="Sharon I."/>
            <person name="Castelle C.J."/>
            <person name="Probst A.J."/>
            <person name="Thomas B.C."/>
            <person name="Singh A."/>
            <person name="Wilkins M.J."/>
            <person name="Karaoz U."/>
            <person name="Brodie E.L."/>
            <person name="Williams K.H."/>
            <person name="Hubbard S.S."/>
            <person name="Banfield J.F."/>
        </authorList>
    </citation>
    <scope>NUCLEOTIDE SEQUENCE [LARGE SCALE GENOMIC DNA]</scope>
</reference>
<gene>
    <name evidence="3" type="ORF">A3H51_01830</name>
</gene>
<dbReference type="EMBL" id="MHOJ01000036">
    <property type="protein sequence ID" value="OGZ61773.1"/>
    <property type="molecule type" value="Genomic_DNA"/>
</dbReference>
<dbReference type="Proteomes" id="UP000178509">
    <property type="component" value="Unassembled WGS sequence"/>
</dbReference>
<comment type="caution">
    <text evidence="3">The sequence shown here is derived from an EMBL/GenBank/DDBJ whole genome shotgun (WGS) entry which is preliminary data.</text>
</comment>
<evidence type="ECO:0000256" key="1">
    <source>
        <dbReference type="SAM" id="Coils"/>
    </source>
</evidence>
<dbReference type="AlphaFoldDB" id="A0A1G2HH37"/>
<evidence type="ECO:0000256" key="2">
    <source>
        <dbReference type="SAM" id="MobiDB-lite"/>
    </source>
</evidence>
<feature type="compositionally biased region" description="Basic and acidic residues" evidence="2">
    <location>
        <begin position="268"/>
        <end position="277"/>
    </location>
</feature>
<evidence type="ECO:0000313" key="4">
    <source>
        <dbReference type="Proteomes" id="UP000178509"/>
    </source>
</evidence>
<feature type="region of interest" description="Disordered" evidence="2">
    <location>
        <begin position="260"/>
        <end position="287"/>
    </location>
</feature>
<evidence type="ECO:0000313" key="3">
    <source>
        <dbReference type="EMBL" id="OGZ61773.1"/>
    </source>
</evidence>
<keyword evidence="1" id="KW-0175">Coiled coil</keyword>